<dbReference type="GO" id="GO:0008168">
    <property type="term" value="F:methyltransferase activity"/>
    <property type="evidence" value="ECO:0007669"/>
    <property type="project" value="UniProtKB-KW"/>
</dbReference>
<dbReference type="Gene3D" id="3.40.50.150">
    <property type="entry name" value="Vaccinia Virus protein VP39"/>
    <property type="match status" value="1"/>
</dbReference>
<keyword evidence="3" id="KW-0949">S-adenosyl-L-methionine</keyword>
<feature type="domain" description="Polyketide synthase-like methyltransferase" evidence="4">
    <location>
        <begin position="45"/>
        <end position="309"/>
    </location>
</feature>
<keyword evidence="6" id="KW-1185">Reference proteome</keyword>
<organism evidence="5 6">
    <name type="scientific">Mycobacterium servetii</name>
    <dbReference type="NCBI Taxonomy" id="3237418"/>
    <lineage>
        <taxon>Bacteria</taxon>
        <taxon>Bacillati</taxon>
        <taxon>Actinomycetota</taxon>
        <taxon>Actinomycetes</taxon>
        <taxon>Mycobacteriales</taxon>
        <taxon>Mycobacteriaceae</taxon>
        <taxon>Mycobacterium</taxon>
    </lineage>
</organism>
<evidence type="ECO:0000256" key="3">
    <source>
        <dbReference type="ARBA" id="ARBA00022691"/>
    </source>
</evidence>
<evidence type="ECO:0000256" key="2">
    <source>
        <dbReference type="ARBA" id="ARBA00022679"/>
    </source>
</evidence>
<accession>A0ABV4C2X1</accession>
<sequence>MVTVPRRIQEETTGVRLRRWADECRRTARVLLSRTDGSKTGQIYDIIGTQNLFGEESLFINFGYWENDPATLDEASRDLARLVARSAEFAPSDVVVDCGPGYGDQDILWANEFGVKHITGINVATEQIAISTRRVREAGLSDRIDYVHASACALPQEDESVDKVVAMESAFHFPSRVDFFSEALRVLKPGGLLVTADIVPRKTFLNARHRRKVARLGWRGAPPLAVRKAANVDSYRDLLLYTGFAEAETRSIAGEIFRPLARFLSKSLFAPERRSVNPVLRWTVRPDNFWIHEWHVDYILAVARKATQA</sequence>
<dbReference type="PANTHER" id="PTHR44068:SF11">
    <property type="entry name" value="GERANYL DIPHOSPHATE 2-C-METHYLTRANSFERASE"/>
    <property type="match status" value="1"/>
</dbReference>
<dbReference type="EMBL" id="JBGEDP010000001">
    <property type="protein sequence ID" value="MEY8016874.1"/>
    <property type="molecule type" value="Genomic_DNA"/>
</dbReference>
<evidence type="ECO:0000313" key="5">
    <source>
        <dbReference type="EMBL" id="MEY8016874.1"/>
    </source>
</evidence>
<dbReference type="CDD" id="cd02440">
    <property type="entry name" value="AdoMet_MTases"/>
    <property type="match status" value="1"/>
</dbReference>
<dbReference type="Proteomes" id="UP001564760">
    <property type="component" value="Unassembled WGS sequence"/>
</dbReference>
<dbReference type="SUPFAM" id="SSF53335">
    <property type="entry name" value="S-adenosyl-L-methionine-dependent methyltransferases"/>
    <property type="match status" value="1"/>
</dbReference>
<evidence type="ECO:0000313" key="6">
    <source>
        <dbReference type="Proteomes" id="UP001564760"/>
    </source>
</evidence>
<dbReference type="EC" id="2.1.1.-" evidence="5"/>
<dbReference type="GO" id="GO:0032259">
    <property type="term" value="P:methylation"/>
    <property type="evidence" value="ECO:0007669"/>
    <property type="project" value="UniProtKB-KW"/>
</dbReference>
<evidence type="ECO:0000256" key="1">
    <source>
        <dbReference type="ARBA" id="ARBA00022603"/>
    </source>
</evidence>
<keyword evidence="2 5" id="KW-0808">Transferase</keyword>
<dbReference type="Pfam" id="PF08241">
    <property type="entry name" value="Methyltransf_11"/>
    <property type="match status" value="1"/>
</dbReference>
<evidence type="ECO:0000259" key="4">
    <source>
        <dbReference type="SMART" id="SM00828"/>
    </source>
</evidence>
<keyword evidence="1 5" id="KW-0489">Methyltransferase</keyword>
<comment type="caution">
    <text evidence="5">The sequence shown here is derived from an EMBL/GenBank/DDBJ whole genome shotgun (WGS) entry which is preliminary data.</text>
</comment>
<reference evidence="5 6" key="1">
    <citation type="submission" date="2024-08" db="EMBL/GenBank/DDBJ databases">
        <title>Mycobacterium servetensis sp. nov., a novel rapid-growing mycobacterial species recovered from a human patient in Zaragoza, Spain.</title>
        <authorList>
            <person name="Tristancho-Baro A.I."/>
            <person name="Buenestado-Serrano S."/>
            <person name="Garcia De Viedma D."/>
            <person name="Milagro-Beamonte A."/>
            <person name="Burillo N."/>
            <person name="Sanz S."/>
            <person name="Lopez-Calleja A.I."/>
            <person name="Penas-Utrilla D."/>
            <person name="Guardingo M."/>
            <person name="Garcia M.J."/>
            <person name="Vinuelas-Bayon J."/>
        </authorList>
    </citation>
    <scope>NUCLEOTIDE SEQUENCE [LARGE SCALE GENOMIC DNA]</scope>
    <source>
        <strain evidence="6">HUMS_12744610</strain>
    </source>
</reference>
<dbReference type="InterPro" id="IPR013216">
    <property type="entry name" value="Methyltransf_11"/>
</dbReference>
<dbReference type="InterPro" id="IPR029063">
    <property type="entry name" value="SAM-dependent_MTases_sf"/>
</dbReference>
<name>A0ABV4C2X1_9MYCO</name>
<dbReference type="InterPro" id="IPR020803">
    <property type="entry name" value="MeTfrase_dom"/>
</dbReference>
<dbReference type="SMART" id="SM00828">
    <property type="entry name" value="PKS_MT"/>
    <property type="match status" value="1"/>
</dbReference>
<dbReference type="PANTHER" id="PTHR44068">
    <property type="entry name" value="ZGC:194242"/>
    <property type="match status" value="1"/>
</dbReference>
<proteinExistence type="predicted"/>
<gene>
    <name evidence="5" type="ORF">AB8998_18655</name>
</gene>
<protein>
    <submittedName>
        <fullName evidence="5">Cyclopropane-fatty-acyl-phospholipid synthase family protein</fullName>
        <ecNumber evidence="5">2.1.1.-</ecNumber>
    </submittedName>
</protein>
<dbReference type="InterPro" id="IPR050447">
    <property type="entry name" value="Erg6_SMT_methyltransf"/>
</dbReference>